<accession>A0A927BQL0</accession>
<dbReference type="PANTHER" id="PTHR20883:SF48">
    <property type="entry name" value="ECTOINE DIOXYGENASE"/>
    <property type="match status" value="1"/>
</dbReference>
<dbReference type="PANTHER" id="PTHR20883">
    <property type="entry name" value="PHYTANOYL-COA DIOXYGENASE DOMAIN CONTAINING 1"/>
    <property type="match status" value="1"/>
</dbReference>
<dbReference type="AlphaFoldDB" id="A0A927BQL0"/>
<name>A0A927BQL0_9BACL</name>
<keyword evidence="1" id="KW-0560">Oxidoreductase</keyword>
<reference evidence="1" key="1">
    <citation type="submission" date="2020-09" db="EMBL/GenBank/DDBJ databases">
        <title>A novel bacterium of genus Paenibacillus, isolated from South China Sea.</title>
        <authorList>
            <person name="Huang H."/>
            <person name="Mo K."/>
            <person name="Hu Y."/>
        </authorList>
    </citation>
    <scope>NUCLEOTIDE SEQUENCE</scope>
    <source>
        <strain evidence="1">IB182496</strain>
    </source>
</reference>
<proteinExistence type="predicted"/>
<organism evidence="1 2">
    <name type="scientific">Paenibacillus sabuli</name>
    <dbReference type="NCBI Taxonomy" id="2772509"/>
    <lineage>
        <taxon>Bacteria</taxon>
        <taxon>Bacillati</taxon>
        <taxon>Bacillota</taxon>
        <taxon>Bacilli</taxon>
        <taxon>Bacillales</taxon>
        <taxon>Paenibacillaceae</taxon>
        <taxon>Paenibacillus</taxon>
    </lineage>
</organism>
<gene>
    <name evidence="1" type="ORF">IDH44_00955</name>
</gene>
<dbReference type="RefSeq" id="WP_190913815.1">
    <property type="nucleotide sequence ID" value="NZ_JACXIZ010000003.1"/>
</dbReference>
<evidence type="ECO:0000313" key="2">
    <source>
        <dbReference type="Proteomes" id="UP000621560"/>
    </source>
</evidence>
<dbReference type="Proteomes" id="UP000621560">
    <property type="component" value="Unassembled WGS sequence"/>
</dbReference>
<dbReference type="Gene3D" id="2.60.120.620">
    <property type="entry name" value="q2cbj1_9rhob like domain"/>
    <property type="match status" value="1"/>
</dbReference>
<keyword evidence="2" id="KW-1185">Reference proteome</keyword>
<keyword evidence="1" id="KW-0223">Dioxygenase</keyword>
<dbReference type="Pfam" id="PF05721">
    <property type="entry name" value="PhyH"/>
    <property type="match status" value="1"/>
</dbReference>
<dbReference type="EMBL" id="JACXIZ010000003">
    <property type="protein sequence ID" value="MBD2843744.1"/>
    <property type="molecule type" value="Genomic_DNA"/>
</dbReference>
<protein>
    <submittedName>
        <fullName evidence="1">Phytanoyl-CoA dioxygenase family protein</fullName>
    </submittedName>
</protein>
<dbReference type="SUPFAM" id="SSF51197">
    <property type="entry name" value="Clavaminate synthase-like"/>
    <property type="match status" value="1"/>
</dbReference>
<dbReference type="GO" id="GO:0016706">
    <property type="term" value="F:2-oxoglutarate-dependent dioxygenase activity"/>
    <property type="evidence" value="ECO:0007669"/>
    <property type="project" value="UniProtKB-ARBA"/>
</dbReference>
<comment type="caution">
    <text evidence="1">The sequence shown here is derived from an EMBL/GenBank/DDBJ whole genome shotgun (WGS) entry which is preliminary data.</text>
</comment>
<dbReference type="GO" id="GO:0005506">
    <property type="term" value="F:iron ion binding"/>
    <property type="evidence" value="ECO:0007669"/>
    <property type="project" value="UniProtKB-ARBA"/>
</dbReference>
<dbReference type="InterPro" id="IPR008775">
    <property type="entry name" value="Phytyl_CoA_dOase-like"/>
</dbReference>
<evidence type="ECO:0000313" key="1">
    <source>
        <dbReference type="EMBL" id="MBD2843744.1"/>
    </source>
</evidence>
<sequence>METIKGMVHRVADGTVRIQSDRREWHQVPQEGEAANLLPGQRVVLTVEAGNVVRIGAETGAASTPCEIADSMYRYDQVETERVPTADAVGEAQLRRFAEQGYLVVDQLLSPQEVADALADVDAIIQGRIQGPRVQFMRNAGELRTPEARELAVRKLSKYVEHAPALRAVCEQAGLRGVLAGIFGEPASLIEDQAILKPPGGEAGAEKPWHQDMAYGTLSQTKPVCGVWIALDEATLDNGCMHVIPGSHAEGPVPHFAVRDWQLCDAHVRVERDVAVPLQPGGALFFSGLLHHGTPPNFSDRRRRALQFHFSPQSSQRMTPQQFKAMFTSELNGAEC</sequence>